<dbReference type="Proteomes" id="UP001165083">
    <property type="component" value="Unassembled WGS sequence"/>
</dbReference>
<evidence type="ECO:0000313" key="3">
    <source>
        <dbReference type="Proteomes" id="UP001165083"/>
    </source>
</evidence>
<dbReference type="AlphaFoldDB" id="A0A9W6TCI9"/>
<evidence type="ECO:0000313" key="2">
    <source>
        <dbReference type="EMBL" id="GMF10675.1"/>
    </source>
</evidence>
<dbReference type="EMBL" id="BSXW01000051">
    <property type="protein sequence ID" value="GMF10675.1"/>
    <property type="molecule type" value="Genomic_DNA"/>
</dbReference>
<feature type="region of interest" description="Disordered" evidence="1">
    <location>
        <begin position="133"/>
        <end position="167"/>
    </location>
</feature>
<feature type="compositionally biased region" description="Basic residues" evidence="1">
    <location>
        <begin position="52"/>
        <end position="62"/>
    </location>
</feature>
<feature type="compositionally biased region" description="Basic and acidic residues" evidence="1">
    <location>
        <begin position="63"/>
        <end position="93"/>
    </location>
</feature>
<reference evidence="2" key="1">
    <citation type="submission" date="2023-04" db="EMBL/GenBank/DDBJ databases">
        <title>Phytophthora lilii NBRC 32176.</title>
        <authorList>
            <person name="Ichikawa N."/>
            <person name="Sato H."/>
            <person name="Tonouchi N."/>
        </authorList>
    </citation>
    <scope>NUCLEOTIDE SEQUENCE</scope>
    <source>
        <strain evidence="2">NBRC 32176</strain>
    </source>
</reference>
<protein>
    <submittedName>
        <fullName evidence="2">Unnamed protein product</fullName>
    </submittedName>
</protein>
<sequence>MCDAEDAALLQRARRLVLQLQRPASKSTQSGGVSRERLPAIAASPAPPEPPRRKKTKAHRDKRAQEEAKRLGEERKRHERELDKVKQAQERARARVARTNQLEQQQTLRAVEQQHSEVASAAEQCAEKIRKVQQSRRRAKERVRVKRLEKLADTPPPSSAPDLRAEPEKVKAFHRETFSRLQMCEQAGLLILWH</sequence>
<evidence type="ECO:0000256" key="1">
    <source>
        <dbReference type="SAM" id="MobiDB-lite"/>
    </source>
</evidence>
<dbReference type="OrthoDB" id="120011at2759"/>
<name>A0A9W6TCI9_9STRA</name>
<accession>A0A9W6TCI9</accession>
<proteinExistence type="predicted"/>
<feature type="compositionally biased region" description="Basic residues" evidence="1">
    <location>
        <begin position="133"/>
        <end position="145"/>
    </location>
</feature>
<feature type="region of interest" description="Disordered" evidence="1">
    <location>
        <begin position="19"/>
        <end position="98"/>
    </location>
</feature>
<gene>
    <name evidence="2" type="ORF">Plil01_000145400</name>
</gene>
<organism evidence="2 3">
    <name type="scientific">Phytophthora lilii</name>
    <dbReference type="NCBI Taxonomy" id="2077276"/>
    <lineage>
        <taxon>Eukaryota</taxon>
        <taxon>Sar</taxon>
        <taxon>Stramenopiles</taxon>
        <taxon>Oomycota</taxon>
        <taxon>Peronosporomycetes</taxon>
        <taxon>Peronosporales</taxon>
        <taxon>Peronosporaceae</taxon>
        <taxon>Phytophthora</taxon>
    </lineage>
</organism>
<comment type="caution">
    <text evidence="2">The sequence shown here is derived from an EMBL/GenBank/DDBJ whole genome shotgun (WGS) entry which is preliminary data.</text>
</comment>
<keyword evidence="3" id="KW-1185">Reference proteome</keyword>